<dbReference type="InterPro" id="IPR015878">
    <property type="entry name" value="Ado_hCys_hydrolase_NAD-bd"/>
</dbReference>
<reference evidence="3 4" key="1">
    <citation type="journal article" date="2019" name="Microbiol. Resour. Announc.">
        <title>Draft Genome Sequence of the Most Traditional epsilon-Poly-l-Lysine Producer, Streptomyces albulus NBRC14147.</title>
        <authorList>
            <person name="Yamanaka K."/>
            <person name="Hamano Y."/>
        </authorList>
    </citation>
    <scope>NUCLEOTIDE SEQUENCE [LARGE SCALE GENOMIC DNA]</scope>
    <source>
        <strain evidence="3 4">NBRC 14147</strain>
    </source>
</reference>
<feature type="region of interest" description="Disordered" evidence="1">
    <location>
        <begin position="1"/>
        <end position="25"/>
    </location>
</feature>
<evidence type="ECO:0000313" key="3">
    <source>
        <dbReference type="EMBL" id="GCB87559.1"/>
    </source>
</evidence>
<evidence type="ECO:0000259" key="2">
    <source>
        <dbReference type="SMART" id="SM00997"/>
    </source>
</evidence>
<dbReference type="Proteomes" id="UP000288351">
    <property type="component" value="Unassembled WGS sequence"/>
</dbReference>
<name>A0A401QQ64_STRNR</name>
<feature type="domain" description="S-adenosyl-L-homocysteine hydrolase NAD binding" evidence="2">
    <location>
        <begin position="318"/>
        <end position="478"/>
    </location>
</feature>
<dbReference type="Pfam" id="PF00670">
    <property type="entry name" value="AdoHcyase_NAD"/>
    <property type="match status" value="1"/>
</dbReference>
<dbReference type="SMART" id="SM00997">
    <property type="entry name" value="AdoHcyase_NAD"/>
    <property type="match status" value="1"/>
</dbReference>
<dbReference type="SUPFAM" id="SSF51735">
    <property type="entry name" value="NAD(P)-binding Rossmann-fold domains"/>
    <property type="match status" value="1"/>
</dbReference>
<comment type="caution">
    <text evidence="3">The sequence shown here is derived from an EMBL/GenBank/DDBJ whole genome shotgun (WGS) entry which is preliminary data.</text>
</comment>
<dbReference type="Gene3D" id="3.40.50.720">
    <property type="entry name" value="NAD(P)-binding Rossmann-like Domain"/>
    <property type="match status" value="1"/>
</dbReference>
<dbReference type="Gene3D" id="3.40.50.1480">
    <property type="entry name" value="Adenosylhomocysteinase-like"/>
    <property type="match status" value="1"/>
</dbReference>
<gene>
    <name evidence="3" type="primary">ahcY_1</name>
    <name evidence="3" type="ORF">SALB_00210</name>
</gene>
<evidence type="ECO:0000313" key="4">
    <source>
        <dbReference type="Proteomes" id="UP000288351"/>
    </source>
</evidence>
<organism evidence="3 4">
    <name type="scientific">Streptomyces noursei</name>
    <name type="common">Streptomyces albulus</name>
    <dbReference type="NCBI Taxonomy" id="1971"/>
    <lineage>
        <taxon>Bacteria</taxon>
        <taxon>Bacillati</taxon>
        <taxon>Actinomycetota</taxon>
        <taxon>Actinomycetes</taxon>
        <taxon>Kitasatosporales</taxon>
        <taxon>Streptomycetaceae</taxon>
        <taxon>Streptomyces</taxon>
    </lineage>
</organism>
<accession>A0A401QQ64</accession>
<dbReference type="InterPro" id="IPR042172">
    <property type="entry name" value="Adenosylhomocyst_ase-like_sf"/>
</dbReference>
<feature type="compositionally biased region" description="Basic and acidic residues" evidence="1">
    <location>
        <begin position="7"/>
        <end position="18"/>
    </location>
</feature>
<protein>
    <submittedName>
        <fullName evidence="3">Adenosylhomocysteinase</fullName>
    </submittedName>
</protein>
<dbReference type="InterPro" id="IPR036291">
    <property type="entry name" value="NAD(P)-bd_dom_sf"/>
</dbReference>
<proteinExistence type="predicted"/>
<dbReference type="AlphaFoldDB" id="A0A401QQ64"/>
<sequence>MSVSDVASRRTVPDRGLGDPHPPGPCEVLEGPLGIGDLLAAVRAVLDGHGGAPARPELTVHGPGQYTVRVGGDRLDIRSRPLSDQPPGTLDPVLDGPGVRRIVLTASDTPSERARDLFTALTEAIGRRARCYTEAEAAAIAAGMPLTGRYAQPEPALAGWALIFRDHYVENSVGFLLAMERAGLDPEWIFALSKGDRTQHRERVHSWFLRRGYASDTLDNSVINGTAGAAETARARAVDAQVADFVRRAHVAGRKVLVIDDGGLLAQGYGADRPGARVDAAIELTVSGLKRITAAPGELAIPVLNMARSQLKSRLGYNEIADSCVRRLRAIVPGQKFIGRHVLLLGYGTLGARAARSLRALGCRVAVVDTDILALITAAEDGFETHRSIAEALDRQRPFLILGSSGGTAVTAEDVPLLPDGVLLAGFATKDFSVLTDGYPGATAQRIPHVGVRYDLPHATTATVLGDGRSLNLFEYEGIANRGYDAYRAGTLLAALALCRDPERFPPGLHLEPVDSIIDDAGLFDAYYTQYLCARSAPLGTGAFSGTAETSGEDAHAR</sequence>
<dbReference type="EMBL" id="BHXC01000001">
    <property type="protein sequence ID" value="GCB87559.1"/>
    <property type="molecule type" value="Genomic_DNA"/>
</dbReference>
<evidence type="ECO:0000256" key="1">
    <source>
        <dbReference type="SAM" id="MobiDB-lite"/>
    </source>
</evidence>